<sequence>MNMTITETVLASGGPGQFDRNGDDFDILLNAVVAAGLADTLNDKDGTFTVLAPNDDAFIGLSAALGGPSSEAGSLRVVTDLLTLLGGGDPIPLLTDVLTYHVAGAVAREADVVAAGEVQTLQGGVLELNLDTTPPSFIDADPGLPDPGLVATDIEASNGVIHVIDGVLLPVSVTGILGAEKTDLLIGGRDDDFFHGFMGDDLIDGNFGFDKLFGGKGNDTIAGGRQADVLRGNNGNDTLLGQVGFDTIFGGRGDDVIEGGRGIDTLTGGRGKDTFVFSENSARDVITDFQDGMDMIDLSALGLGGFDDLTIRENDNGVLIRTGGQGNLLLEGADGSNVTLSADDFMFA</sequence>
<dbReference type="InterPro" id="IPR036378">
    <property type="entry name" value="FAS1_dom_sf"/>
</dbReference>
<dbReference type="SUPFAM" id="SSF82153">
    <property type="entry name" value="FAS1 domain"/>
    <property type="match status" value="1"/>
</dbReference>
<dbReference type="GO" id="GO:0005615">
    <property type="term" value="C:extracellular space"/>
    <property type="evidence" value="ECO:0007669"/>
    <property type="project" value="InterPro"/>
</dbReference>
<keyword evidence="4" id="KW-0677">Repeat</keyword>
<dbReference type="InterPro" id="IPR000782">
    <property type="entry name" value="FAS1_domain"/>
</dbReference>
<evidence type="ECO:0000256" key="1">
    <source>
        <dbReference type="ARBA" id="ARBA00001913"/>
    </source>
</evidence>
<evidence type="ECO:0000313" key="7">
    <source>
        <dbReference type="Proteomes" id="UP000239480"/>
    </source>
</evidence>
<reference evidence="6 7" key="1">
    <citation type="submission" date="2018-03" db="EMBL/GenBank/DDBJ databases">
        <title>Genomic Encyclopedia of Archaeal and Bacterial Type Strains, Phase II (KMG-II): from individual species to whole genera.</title>
        <authorList>
            <person name="Goeker M."/>
        </authorList>
    </citation>
    <scope>NUCLEOTIDE SEQUENCE [LARGE SCALE GENOMIC DNA]</scope>
    <source>
        <strain evidence="6 7">DSM 29328</strain>
    </source>
</reference>
<name>A0A2T0RZL3_9RHOB</name>
<evidence type="ECO:0000259" key="5">
    <source>
        <dbReference type="PROSITE" id="PS50213"/>
    </source>
</evidence>
<organism evidence="6 7">
    <name type="scientific">Aliiruegeria haliotis</name>
    <dbReference type="NCBI Taxonomy" id="1280846"/>
    <lineage>
        <taxon>Bacteria</taxon>
        <taxon>Pseudomonadati</taxon>
        <taxon>Pseudomonadota</taxon>
        <taxon>Alphaproteobacteria</taxon>
        <taxon>Rhodobacterales</taxon>
        <taxon>Roseobacteraceae</taxon>
        <taxon>Aliiruegeria</taxon>
    </lineage>
</organism>
<dbReference type="PANTHER" id="PTHR38340">
    <property type="entry name" value="S-LAYER PROTEIN"/>
    <property type="match status" value="1"/>
</dbReference>
<comment type="cofactor">
    <cofactor evidence="1">
        <name>Ca(2+)</name>
        <dbReference type="ChEBI" id="CHEBI:29108"/>
    </cofactor>
</comment>
<keyword evidence="7" id="KW-1185">Reference proteome</keyword>
<dbReference type="SMART" id="SM00554">
    <property type="entry name" value="FAS1"/>
    <property type="match status" value="1"/>
</dbReference>
<dbReference type="EMBL" id="PVTD01000001">
    <property type="protein sequence ID" value="PRY26619.1"/>
    <property type="molecule type" value="Genomic_DNA"/>
</dbReference>
<comment type="subcellular location">
    <subcellularLocation>
        <location evidence="2">Secreted</location>
    </subcellularLocation>
</comment>
<dbReference type="PROSITE" id="PS50213">
    <property type="entry name" value="FAS1"/>
    <property type="match status" value="1"/>
</dbReference>
<dbReference type="OrthoDB" id="7624131at2"/>
<dbReference type="GO" id="GO:0005509">
    <property type="term" value="F:calcium ion binding"/>
    <property type="evidence" value="ECO:0007669"/>
    <property type="project" value="InterPro"/>
</dbReference>
<accession>A0A2T0RZL3</accession>
<dbReference type="RefSeq" id="WP_106203362.1">
    <property type="nucleotide sequence ID" value="NZ_PVTD01000001.1"/>
</dbReference>
<evidence type="ECO:0000313" key="6">
    <source>
        <dbReference type="EMBL" id="PRY26619.1"/>
    </source>
</evidence>
<dbReference type="PROSITE" id="PS00330">
    <property type="entry name" value="HEMOLYSIN_CALCIUM"/>
    <property type="match status" value="3"/>
</dbReference>
<dbReference type="Proteomes" id="UP000239480">
    <property type="component" value="Unassembled WGS sequence"/>
</dbReference>
<dbReference type="SUPFAM" id="SSF51120">
    <property type="entry name" value="beta-Roll"/>
    <property type="match status" value="1"/>
</dbReference>
<dbReference type="InterPro" id="IPR050557">
    <property type="entry name" value="RTX_toxin/Mannuronan_C5-epim"/>
</dbReference>
<protein>
    <submittedName>
        <fullName evidence="6">Putative surface protein with fasciclin (FAS1) repeats</fullName>
    </submittedName>
</protein>
<dbReference type="Gene3D" id="2.150.10.10">
    <property type="entry name" value="Serralysin-like metalloprotease, C-terminal"/>
    <property type="match status" value="2"/>
</dbReference>
<comment type="caution">
    <text evidence="6">The sequence shown here is derived from an EMBL/GenBank/DDBJ whole genome shotgun (WGS) entry which is preliminary data.</text>
</comment>
<dbReference type="AlphaFoldDB" id="A0A2T0RZL3"/>
<dbReference type="InterPro" id="IPR001343">
    <property type="entry name" value="Hemolysn_Ca-bd"/>
</dbReference>
<feature type="domain" description="FAS1" evidence="5">
    <location>
        <begin position="12"/>
        <end position="168"/>
    </location>
</feature>
<gene>
    <name evidence="6" type="ORF">CLV78_101719</name>
</gene>
<evidence type="ECO:0000256" key="2">
    <source>
        <dbReference type="ARBA" id="ARBA00004613"/>
    </source>
</evidence>
<dbReference type="InterPro" id="IPR013858">
    <property type="entry name" value="Peptidase_M10B_C"/>
</dbReference>
<dbReference type="InterPro" id="IPR018511">
    <property type="entry name" value="Hemolysin-typ_Ca-bd_CS"/>
</dbReference>
<dbReference type="PANTHER" id="PTHR38340:SF1">
    <property type="entry name" value="S-LAYER PROTEIN"/>
    <property type="match status" value="1"/>
</dbReference>
<dbReference type="Pfam" id="PF00353">
    <property type="entry name" value="HemolysinCabind"/>
    <property type="match status" value="2"/>
</dbReference>
<dbReference type="PRINTS" id="PR00313">
    <property type="entry name" value="CABNDNGRPT"/>
</dbReference>
<evidence type="ECO:0000256" key="4">
    <source>
        <dbReference type="ARBA" id="ARBA00022737"/>
    </source>
</evidence>
<evidence type="ECO:0000256" key="3">
    <source>
        <dbReference type="ARBA" id="ARBA00022525"/>
    </source>
</evidence>
<keyword evidence="3" id="KW-0964">Secreted</keyword>
<dbReference type="Pfam" id="PF02469">
    <property type="entry name" value="Fasciclin"/>
    <property type="match status" value="1"/>
</dbReference>
<dbReference type="Gene3D" id="2.30.180.10">
    <property type="entry name" value="FAS1 domain"/>
    <property type="match status" value="1"/>
</dbReference>
<dbReference type="InterPro" id="IPR011049">
    <property type="entry name" value="Serralysin-like_metalloprot_C"/>
</dbReference>
<dbReference type="Pfam" id="PF08548">
    <property type="entry name" value="Peptidase_M10_C"/>
    <property type="match status" value="1"/>
</dbReference>
<proteinExistence type="predicted"/>